<dbReference type="eggNOG" id="COG2433">
    <property type="taxonomic scope" value="Bacteria"/>
</dbReference>
<dbReference type="AlphaFoldDB" id="G7UUT0"/>
<evidence type="ECO:0000313" key="4">
    <source>
        <dbReference type="Proteomes" id="UP000005870"/>
    </source>
</evidence>
<dbReference type="PANTHER" id="PTHR33678">
    <property type="entry name" value="BLL1576 PROTEIN"/>
    <property type="match status" value="1"/>
</dbReference>
<evidence type="ECO:0000259" key="2">
    <source>
        <dbReference type="Pfam" id="PF13817"/>
    </source>
</evidence>
<dbReference type="EMBL" id="CP003093">
    <property type="protein sequence ID" value="AER57553.1"/>
    <property type="molecule type" value="Genomic_DNA"/>
</dbReference>
<organism evidence="3 4">
    <name type="scientific">Pseudoxanthomonas spadix (strain BD-a59)</name>
    <dbReference type="NCBI Taxonomy" id="1045855"/>
    <lineage>
        <taxon>Bacteria</taxon>
        <taxon>Pseudomonadati</taxon>
        <taxon>Pseudomonadota</taxon>
        <taxon>Gammaproteobacteria</taxon>
        <taxon>Lysobacterales</taxon>
        <taxon>Lysobacteraceae</taxon>
        <taxon>Pseudoxanthomonas</taxon>
    </lineage>
</organism>
<dbReference type="KEGG" id="psd:DSC_14545"/>
<dbReference type="Proteomes" id="UP000005870">
    <property type="component" value="Chromosome"/>
</dbReference>
<feature type="domain" description="Transposase IS66 central" evidence="1">
    <location>
        <begin position="2"/>
        <end position="267"/>
    </location>
</feature>
<dbReference type="Pfam" id="PF03050">
    <property type="entry name" value="DDE_Tnp_IS66"/>
    <property type="match status" value="1"/>
</dbReference>
<evidence type="ECO:0000313" key="3">
    <source>
        <dbReference type="EMBL" id="AER57553.1"/>
    </source>
</evidence>
<dbReference type="InterPro" id="IPR039552">
    <property type="entry name" value="IS66_C"/>
</dbReference>
<dbReference type="HOGENOM" id="CLU_023034_5_0_6"/>
<dbReference type="PANTHER" id="PTHR33678:SF1">
    <property type="entry name" value="BLL1576 PROTEIN"/>
    <property type="match status" value="1"/>
</dbReference>
<proteinExistence type="predicted"/>
<dbReference type="InterPro" id="IPR004291">
    <property type="entry name" value="Transposase_IS66_central"/>
</dbReference>
<dbReference type="Pfam" id="PF13817">
    <property type="entry name" value="DDE_Tnp_IS66_C"/>
    <property type="match status" value="1"/>
</dbReference>
<protein>
    <submittedName>
        <fullName evidence="3">Transposase IS66</fullName>
    </submittedName>
</protein>
<dbReference type="NCBIfam" id="NF033517">
    <property type="entry name" value="transpos_IS66"/>
    <property type="match status" value="1"/>
</dbReference>
<keyword evidence="4" id="KW-1185">Reference proteome</keyword>
<dbReference type="STRING" id="1045855.DSC_14545"/>
<sequence>MAVAKYVDHLPLYRQEAIYARSGVPLSRSTLAEWIGAVGVALQPLVDATRQALLSCPVLHADETPVAQLEPGRGQTRRAYLFAYRSDSERPLIVFDYCASRSGVHAQRFLGEWRGALMVDDFAGYKALFADGVTELGCWAHARRKFVDLEKASGSAIAPEALHRIAALYRIEHEVRGADPHTRHAYRQQHAAPIVAALHEWLRELHPKVLGSSGTDRAIAYTLKRWPALVCYLDDGRYPIDNNPIENAIRPIALGRKNWLFAGSGPAGRRACAIMSLLATAKANGHDPHAWLSDVLERLPVTRNSDIATLLPHSWQPAG</sequence>
<evidence type="ECO:0000259" key="1">
    <source>
        <dbReference type="Pfam" id="PF03050"/>
    </source>
</evidence>
<accession>G7UUT0</accession>
<name>G7UUT0_PSEUP</name>
<gene>
    <name evidence="3" type="ordered locus">DSC_14545</name>
</gene>
<feature type="domain" description="Transposase IS66 C-terminal" evidence="2">
    <location>
        <begin position="276"/>
        <end position="313"/>
    </location>
</feature>
<dbReference type="InterPro" id="IPR052344">
    <property type="entry name" value="Transposase-related"/>
</dbReference>
<reference evidence="3 4" key="1">
    <citation type="journal article" date="2012" name="J. Bacteriol.">
        <title>Complete Genome Sequence of the BTEX-Degrading Bacterium Pseudoxanthomonas spadix BD-a59.</title>
        <authorList>
            <person name="Lee S.H."/>
            <person name="Jin H.M."/>
            <person name="Lee H.J."/>
            <person name="Kim J.M."/>
            <person name="Jeon C.O."/>
        </authorList>
    </citation>
    <scope>NUCLEOTIDE SEQUENCE [LARGE SCALE GENOMIC DNA]</scope>
    <source>
        <strain evidence="3 4">BD-a59</strain>
    </source>
</reference>